<protein>
    <submittedName>
        <fullName evidence="1">Uncharacterized protein</fullName>
    </submittedName>
</protein>
<gene>
    <name evidence="1" type="ORF">SAMN06265171_1042</name>
</gene>
<evidence type="ECO:0000313" key="2">
    <source>
        <dbReference type="Proteomes" id="UP000316916"/>
    </source>
</evidence>
<keyword evidence="2" id="KW-1185">Reference proteome</keyword>
<evidence type="ECO:0000313" key="1">
    <source>
        <dbReference type="EMBL" id="SMO64578.1"/>
    </source>
</evidence>
<accession>A0A521CYU0</accession>
<dbReference type="Proteomes" id="UP000316916">
    <property type="component" value="Unassembled WGS sequence"/>
</dbReference>
<reference evidence="1 2" key="1">
    <citation type="submission" date="2017-05" db="EMBL/GenBank/DDBJ databases">
        <authorList>
            <person name="Varghese N."/>
            <person name="Submissions S."/>
        </authorList>
    </citation>
    <scope>NUCLEOTIDE SEQUENCE [LARGE SCALE GENOMIC DNA]</scope>
    <source>
        <strain evidence="1 2">DSM 29371</strain>
    </source>
</reference>
<sequence>MDSQNQYLKLAKNFAGETGEHIQEQVVGKFLVKFNSNTQEILVGRTDLREIRTFYKANSNISTTPFQDALDLAASLTK</sequence>
<name>A0A521CYU0_9FLAO</name>
<proteinExistence type="predicted"/>
<dbReference type="RefSeq" id="WP_142717910.1">
    <property type="nucleotide sequence ID" value="NZ_FXTC01000004.1"/>
</dbReference>
<dbReference type="EMBL" id="FXTC01000004">
    <property type="protein sequence ID" value="SMO64578.1"/>
    <property type="molecule type" value="Genomic_DNA"/>
</dbReference>
<dbReference type="AlphaFoldDB" id="A0A521CYU0"/>
<organism evidence="1 2">
    <name type="scientific">Chryseobacterium rhizoplanae</name>
    <dbReference type="NCBI Taxonomy" id="1609531"/>
    <lineage>
        <taxon>Bacteria</taxon>
        <taxon>Pseudomonadati</taxon>
        <taxon>Bacteroidota</taxon>
        <taxon>Flavobacteriia</taxon>
        <taxon>Flavobacteriales</taxon>
        <taxon>Weeksellaceae</taxon>
        <taxon>Chryseobacterium group</taxon>
        <taxon>Chryseobacterium</taxon>
    </lineage>
</organism>